<dbReference type="InterPro" id="IPR003594">
    <property type="entry name" value="HATPase_dom"/>
</dbReference>
<evidence type="ECO:0000256" key="2">
    <source>
        <dbReference type="ARBA" id="ARBA00012438"/>
    </source>
</evidence>
<dbReference type="PANTHER" id="PTHR43065">
    <property type="entry name" value="SENSOR HISTIDINE KINASE"/>
    <property type="match status" value="1"/>
</dbReference>
<dbReference type="PRINTS" id="PR00344">
    <property type="entry name" value="BCTRLSENSOR"/>
</dbReference>
<dbReference type="PANTHER" id="PTHR43065:SF50">
    <property type="entry name" value="HISTIDINE KINASE"/>
    <property type="match status" value="1"/>
</dbReference>
<dbReference type="InterPro" id="IPR036890">
    <property type="entry name" value="HATPase_C_sf"/>
</dbReference>
<dbReference type="InterPro" id="IPR004358">
    <property type="entry name" value="Sig_transdc_His_kin-like_C"/>
</dbReference>
<keyword evidence="5" id="KW-1185">Reference proteome</keyword>
<evidence type="ECO:0000256" key="1">
    <source>
        <dbReference type="ARBA" id="ARBA00000085"/>
    </source>
</evidence>
<comment type="catalytic activity">
    <reaction evidence="1">
        <text>ATP + protein L-histidine = ADP + protein N-phospho-L-histidine.</text>
        <dbReference type="EC" id="2.7.13.3"/>
    </reaction>
</comment>
<protein>
    <recommendedName>
        <fullName evidence="2">histidine kinase</fullName>
        <ecNumber evidence="2">2.7.13.3</ecNumber>
    </recommendedName>
</protein>
<gene>
    <name evidence="4" type="ORF">J2W69_003669</name>
</gene>
<evidence type="ECO:0000313" key="4">
    <source>
        <dbReference type="EMBL" id="MDR7122692.1"/>
    </source>
</evidence>
<dbReference type="SMART" id="SM00387">
    <property type="entry name" value="HATPase_c"/>
    <property type="match status" value="1"/>
</dbReference>
<dbReference type="EC" id="2.7.13.3" evidence="2"/>
<feature type="domain" description="Histidine kinase" evidence="3">
    <location>
        <begin position="129"/>
        <end position="365"/>
    </location>
</feature>
<dbReference type="Pfam" id="PF02518">
    <property type="entry name" value="HATPase_c"/>
    <property type="match status" value="1"/>
</dbReference>
<comment type="caution">
    <text evidence="4">The sequence shown here is derived from an EMBL/GenBank/DDBJ whole genome shotgun (WGS) entry which is preliminary data.</text>
</comment>
<keyword evidence="4" id="KW-0418">Kinase</keyword>
<sequence length="371" mass="40960">MTVLDSMSSAVLQLLHKDLLVVDPSGVLLFATGIFSDYKTGSFLSDVMPGISLLENKTNTLALCGPVQVSQVGPMVYQVVPLTEPQCRGYCLLFQQVSDHNVLQKKSEHMQQLLFQSEKMAVIGQLTTSVTHEINNPVGYVHSNLHTFSDYVDNLIKIIEVLSAPGSTEPSEAIKKRFDFDYICEDIRNLLKESAFGLEQVIAQIMSLKDLSHTDEGHFQLANIEAGILSSLTIVNNELKYKAVIHKDFAALPMVECIPSQLNQVMLNLLVNAGHAISEKGEIHIRTGVQQDWVWIEVQDNGCGISDEHLSRIFEPFFTTKAIGKGTGLGLALSLNTIERHHGRFEVTTKAGKGTSFKIWLPVQQPVVSST</sequence>
<dbReference type="PROSITE" id="PS50109">
    <property type="entry name" value="HIS_KIN"/>
    <property type="match status" value="1"/>
</dbReference>
<evidence type="ECO:0000259" key="3">
    <source>
        <dbReference type="PROSITE" id="PS50109"/>
    </source>
</evidence>
<dbReference type="InterPro" id="IPR005467">
    <property type="entry name" value="His_kinase_dom"/>
</dbReference>
<organism evidence="4 5">
    <name type="scientific">Rheinheimera soli</name>
    <dbReference type="NCBI Taxonomy" id="443616"/>
    <lineage>
        <taxon>Bacteria</taxon>
        <taxon>Pseudomonadati</taxon>
        <taxon>Pseudomonadota</taxon>
        <taxon>Gammaproteobacteria</taxon>
        <taxon>Chromatiales</taxon>
        <taxon>Chromatiaceae</taxon>
        <taxon>Rheinheimera</taxon>
    </lineage>
</organism>
<dbReference type="Proteomes" id="UP001257909">
    <property type="component" value="Unassembled WGS sequence"/>
</dbReference>
<keyword evidence="4" id="KW-0808">Transferase</keyword>
<dbReference type="GO" id="GO:0016301">
    <property type="term" value="F:kinase activity"/>
    <property type="evidence" value="ECO:0007669"/>
    <property type="project" value="UniProtKB-KW"/>
</dbReference>
<evidence type="ECO:0000313" key="5">
    <source>
        <dbReference type="Proteomes" id="UP001257909"/>
    </source>
</evidence>
<dbReference type="RefSeq" id="WP_310281119.1">
    <property type="nucleotide sequence ID" value="NZ_JAVDWR010000020.1"/>
</dbReference>
<name>A0ABU1W3Z9_9GAMM</name>
<dbReference type="EMBL" id="JAVDWR010000020">
    <property type="protein sequence ID" value="MDR7122692.1"/>
    <property type="molecule type" value="Genomic_DNA"/>
</dbReference>
<accession>A0ABU1W3Z9</accession>
<dbReference type="Gene3D" id="1.10.287.130">
    <property type="match status" value="1"/>
</dbReference>
<reference evidence="4 5" key="1">
    <citation type="submission" date="2023-07" db="EMBL/GenBank/DDBJ databases">
        <title>Sorghum-associated microbial communities from plants grown in Nebraska, USA.</title>
        <authorList>
            <person name="Schachtman D."/>
        </authorList>
    </citation>
    <scope>NUCLEOTIDE SEQUENCE [LARGE SCALE GENOMIC DNA]</scope>
    <source>
        <strain evidence="4 5">4138</strain>
    </source>
</reference>
<dbReference type="Gene3D" id="3.30.565.10">
    <property type="entry name" value="Histidine kinase-like ATPase, C-terminal domain"/>
    <property type="match status" value="1"/>
</dbReference>
<proteinExistence type="predicted"/>
<dbReference type="SUPFAM" id="SSF55874">
    <property type="entry name" value="ATPase domain of HSP90 chaperone/DNA topoisomerase II/histidine kinase"/>
    <property type="match status" value="1"/>
</dbReference>